<feature type="transmembrane region" description="Helical" evidence="1">
    <location>
        <begin position="220"/>
        <end position="243"/>
    </location>
</feature>
<organism evidence="2 3">
    <name type="scientific">Salegentibacter chungangensis</name>
    <dbReference type="NCBI Taxonomy" id="1335724"/>
    <lineage>
        <taxon>Bacteria</taxon>
        <taxon>Pseudomonadati</taxon>
        <taxon>Bacteroidota</taxon>
        <taxon>Flavobacteriia</taxon>
        <taxon>Flavobacteriales</taxon>
        <taxon>Flavobacteriaceae</taxon>
        <taxon>Salegentibacter</taxon>
    </lineage>
</organism>
<evidence type="ECO:0000313" key="2">
    <source>
        <dbReference type="EMBL" id="MFD1096332.1"/>
    </source>
</evidence>
<feature type="transmembrane region" description="Helical" evidence="1">
    <location>
        <begin position="362"/>
        <end position="380"/>
    </location>
</feature>
<gene>
    <name evidence="2" type="ORF">ACFQ3Q_11270</name>
</gene>
<feature type="transmembrane region" description="Helical" evidence="1">
    <location>
        <begin position="178"/>
        <end position="208"/>
    </location>
</feature>
<feature type="transmembrane region" description="Helical" evidence="1">
    <location>
        <begin position="335"/>
        <end position="356"/>
    </location>
</feature>
<proteinExistence type="predicted"/>
<sequence length="403" mass="47004">MFGALALVITLLFINQGLFSFMGKRHTFFSKKLMNGLYFYHLLFFGVYYVYALVNRSDSHMYFLRPQSISRSWSSFFGTSTTFIDFLSYPFINYLNFNYEMMMVLYAWFGYLGFVFAYLFFRENIPIKIRVFKNFDFLILILFLPNMHFWTASLGKGAPIFLGLMMFAYSITNIKKRFITLIIGSLIIYFIRPHVFLFIAVGTVLGYMTGKEKISFGKKLLIYVVMIGGLMLVQDQILAVAGLEGSDDLVEDFQDFSETRSNKLDNAGSGVNMAAYPLPLKLFTFWFRPLFLDAPGILGLIVSVENLIYLLLFLKILNKKFLKFIKKSPISVKMSLTVFFLSSLAMTFVMSNLGIIMRQKSMVMYFLFFVIYYFLAQKKYDKIMWKRRKIKQQKLKDELVIGN</sequence>
<feature type="transmembrane region" description="Helical" evidence="1">
    <location>
        <begin position="294"/>
        <end position="314"/>
    </location>
</feature>
<keyword evidence="1" id="KW-1133">Transmembrane helix</keyword>
<name>A0ABW3NUW2_9FLAO</name>
<keyword evidence="1" id="KW-0472">Membrane</keyword>
<reference evidence="3" key="1">
    <citation type="journal article" date="2019" name="Int. J. Syst. Evol. Microbiol.">
        <title>The Global Catalogue of Microorganisms (GCM) 10K type strain sequencing project: providing services to taxonomists for standard genome sequencing and annotation.</title>
        <authorList>
            <consortium name="The Broad Institute Genomics Platform"/>
            <consortium name="The Broad Institute Genome Sequencing Center for Infectious Disease"/>
            <person name="Wu L."/>
            <person name="Ma J."/>
        </authorList>
    </citation>
    <scope>NUCLEOTIDE SEQUENCE [LARGE SCALE GENOMIC DNA]</scope>
    <source>
        <strain evidence="3">CCUG 64793</strain>
    </source>
</reference>
<evidence type="ECO:0000313" key="3">
    <source>
        <dbReference type="Proteomes" id="UP001597131"/>
    </source>
</evidence>
<accession>A0ABW3NUW2</accession>
<feature type="transmembrane region" description="Helical" evidence="1">
    <location>
        <begin position="101"/>
        <end position="121"/>
    </location>
</feature>
<keyword evidence="3" id="KW-1185">Reference proteome</keyword>
<keyword evidence="1" id="KW-0812">Transmembrane</keyword>
<protein>
    <submittedName>
        <fullName evidence="2">Uncharacterized protein</fullName>
    </submittedName>
</protein>
<comment type="caution">
    <text evidence="2">The sequence shown here is derived from an EMBL/GenBank/DDBJ whole genome shotgun (WGS) entry which is preliminary data.</text>
</comment>
<feature type="transmembrane region" description="Helical" evidence="1">
    <location>
        <begin position="36"/>
        <end position="54"/>
    </location>
</feature>
<dbReference type="RefSeq" id="WP_380745874.1">
    <property type="nucleotide sequence ID" value="NZ_JBHTLI010000002.1"/>
</dbReference>
<dbReference type="EMBL" id="JBHTLI010000002">
    <property type="protein sequence ID" value="MFD1096332.1"/>
    <property type="molecule type" value="Genomic_DNA"/>
</dbReference>
<evidence type="ECO:0000256" key="1">
    <source>
        <dbReference type="SAM" id="Phobius"/>
    </source>
</evidence>
<dbReference type="Proteomes" id="UP001597131">
    <property type="component" value="Unassembled WGS sequence"/>
</dbReference>